<dbReference type="Proteomes" id="UP000006514">
    <property type="component" value="Unassembled WGS sequence"/>
</dbReference>
<reference evidence="2" key="1">
    <citation type="journal article" date="2012" name="Science">
        <title>The Paleozoic origin of enzymatic lignin decomposition reconstructed from 31 fungal genomes.</title>
        <authorList>
            <person name="Floudas D."/>
            <person name="Binder M."/>
            <person name="Riley R."/>
            <person name="Barry K."/>
            <person name="Blanchette R.A."/>
            <person name="Henrissat B."/>
            <person name="Martinez A.T."/>
            <person name="Otillar R."/>
            <person name="Spatafora J.W."/>
            <person name="Yadav J.S."/>
            <person name="Aerts A."/>
            <person name="Benoit I."/>
            <person name="Boyd A."/>
            <person name="Carlson A."/>
            <person name="Copeland A."/>
            <person name="Coutinho P.M."/>
            <person name="de Vries R.P."/>
            <person name="Ferreira P."/>
            <person name="Findley K."/>
            <person name="Foster B."/>
            <person name="Gaskell J."/>
            <person name="Glotzer D."/>
            <person name="Gorecki P."/>
            <person name="Heitman J."/>
            <person name="Hesse C."/>
            <person name="Hori C."/>
            <person name="Igarashi K."/>
            <person name="Jurgens J.A."/>
            <person name="Kallen N."/>
            <person name="Kersten P."/>
            <person name="Kohler A."/>
            <person name="Kuees U."/>
            <person name="Kumar T.K.A."/>
            <person name="Kuo A."/>
            <person name="LaButti K."/>
            <person name="Larrondo L.F."/>
            <person name="Lindquist E."/>
            <person name="Ling A."/>
            <person name="Lombard V."/>
            <person name="Lucas S."/>
            <person name="Lundell T."/>
            <person name="Martin R."/>
            <person name="McLaughlin D.J."/>
            <person name="Morgenstern I."/>
            <person name="Morin E."/>
            <person name="Murat C."/>
            <person name="Nagy L.G."/>
            <person name="Nolan M."/>
            <person name="Ohm R.A."/>
            <person name="Patyshakuliyeva A."/>
            <person name="Rokas A."/>
            <person name="Ruiz-Duenas F.J."/>
            <person name="Sabat G."/>
            <person name="Salamov A."/>
            <person name="Samejima M."/>
            <person name="Schmutz J."/>
            <person name="Slot J.C."/>
            <person name="St John F."/>
            <person name="Stenlid J."/>
            <person name="Sun H."/>
            <person name="Sun S."/>
            <person name="Syed K."/>
            <person name="Tsang A."/>
            <person name="Wiebenga A."/>
            <person name="Young D."/>
            <person name="Pisabarro A."/>
            <person name="Eastwood D.C."/>
            <person name="Martin F."/>
            <person name="Cullen D."/>
            <person name="Grigoriev I.V."/>
            <person name="Hibbett D.S."/>
        </authorList>
    </citation>
    <scope>NUCLEOTIDE SEQUENCE [LARGE SCALE GENOMIC DNA]</scope>
    <source>
        <strain evidence="2">TFB10046</strain>
    </source>
</reference>
<evidence type="ECO:0000313" key="2">
    <source>
        <dbReference type="Proteomes" id="UP000006514"/>
    </source>
</evidence>
<protein>
    <submittedName>
        <fullName evidence="1">Uncharacterized protein</fullName>
    </submittedName>
</protein>
<evidence type="ECO:0000313" key="1">
    <source>
        <dbReference type="EMBL" id="EJD34282.1"/>
    </source>
</evidence>
<sequence length="354" mass="39121">MLPGRHHIRFTFFEKYLYPCSKTIFRIVLGPSAFQSRPQCHPGLRATNGPSAKLIPDYVVKRITTTYMRDTWIYGTGHGYVALVAEIRQSTNSVNWNTSTARRDAIGYAKSILAKESTPMIHVHYVGAHGYQSIWGTVFKNNVDVTLTTWDFAPHTNLIELSRMSNYLCAGPPHYYSIRTCHRASGSASGLPSEGATFLYEQSDGGPHLRELHDPRLPPAPREACRPIEKSVRASIADKAARAEARHSTPLLDPQLRAQPAPAARVWQLASPQPTTSDESVELGTTTVRTSLGTWGLVIEVRPCSIAHAVTVVGTAGRSGRSRRFRSFDLLGICSWTVMTVHEQSAYPGGQIRP</sequence>
<gene>
    <name evidence="1" type="ORF">AURDEDRAFT_131252</name>
</gene>
<dbReference type="AlphaFoldDB" id="J0D606"/>
<name>J0D606_AURST</name>
<accession>J0D606</accession>
<organism evidence="1 2">
    <name type="scientific">Auricularia subglabra (strain TFB-10046 / SS5)</name>
    <name type="common">White-rot fungus</name>
    <name type="synonym">Auricularia delicata (strain TFB10046)</name>
    <dbReference type="NCBI Taxonomy" id="717982"/>
    <lineage>
        <taxon>Eukaryota</taxon>
        <taxon>Fungi</taxon>
        <taxon>Dikarya</taxon>
        <taxon>Basidiomycota</taxon>
        <taxon>Agaricomycotina</taxon>
        <taxon>Agaricomycetes</taxon>
        <taxon>Auriculariales</taxon>
        <taxon>Auriculariaceae</taxon>
        <taxon>Auricularia</taxon>
    </lineage>
</organism>
<dbReference type="EMBL" id="JH687968">
    <property type="protein sequence ID" value="EJD34282.1"/>
    <property type="molecule type" value="Genomic_DNA"/>
</dbReference>
<proteinExistence type="predicted"/>
<dbReference type="InParanoid" id="J0D606"/>
<dbReference type="KEGG" id="adl:AURDEDRAFT_131252"/>
<keyword evidence="2" id="KW-1185">Reference proteome</keyword>